<evidence type="ECO:0000256" key="7">
    <source>
        <dbReference type="ARBA" id="ARBA00023136"/>
    </source>
</evidence>
<feature type="domain" description="ABC transmembrane type-1" evidence="9">
    <location>
        <begin position="352"/>
        <end position="547"/>
    </location>
</feature>
<feature type="transmembrane region" description="Helical" evidence="8">
    <location>
        <begin position="348"/>
        <end position="378"/>
    </location>
</feature>
<feature type="transmembrane region" description="Helical" evidence="8">
    <location>
        <begin position="390"/>
        <end position="410"/>
    </location>
</feature>
<dbReference type="Gene3D" id="1.10.3720.10">
    <property type="entry name" value="MetI-like"/>
    <property type="match status" value="2"/>
</dbReference>
<accession>A0ABS2FX20</accession>
<keyword evidence="6 8" id="KW-1133">Transmembrane helix</keyword>
<evidence type="ECO:0000256" key="5">
    <source>
        <dbReference type="ARBA" id="ARBA00022692"/>
    </source>
</evidence>
<dbReference type="Proteomes" id="UP000719500">
    <property type="component" value="Unassembled WGS sequence"/>
</dbReference>
<dbReference type="Pfam" id="PF00528">
    <property type="entry name" value="BPD_transp_1"/>
    <property type="match status" value="2"/>
</dbReference>
<gene>
    <name evidence="10" type="ORF">H9X91_12170</name>
</gene>
<name>A0ABS2FX20_9FIRM</name>
<evidence type="ECO:0000256" key="6">
    <source>
        <dbReference type="ARBA" id="ARBA00022989"/>
    </source>
</evidence>
<keyword evidence="3" id="KW-1003">Cell membrane</keyword>
<keyword evidence="7 8" id="KW-0472">Membrane</keyword>
<evidence type="ECO:0000259" key="9">
    <source>
        <dbReference type="PROSITE" id="PS50928"/>
    </source>
</evidence>
<evidence type="ECO:0000256" key="4">
    <source>
        <dbReference type="ARBA" id="ARBA00022519"/>
    </source>
</evidence>
<protein>
    <submittedName>
        <fullName evidence="10">Iron ABC transporter permease</fullName>
    </submittedName>
</protein>
<feature type="transmembrane region" description="Helical" evidence="8">
    <location>
        <begin position="12"/>
        <end position="32"/>
    </location>
</feature>
<feature type="transmembrane region" description="Helical" evidence="8">
    <location>
        <begin position="526"/>
        <end position="547"/>
    </location>
</feature>
<dbReference type="InterPro" id="IPR000515">
    <property type="entry name" value="MetI-like"/>
</dbReference>
<feature type="transmembrane region" description="Helical" evidence="8">
    <location>
        <begin position="66"/>
        <end position="88"/>
    </location>
</feature>
<evidence type="ECO:0000313" key="10">
    <source>
        <dbReference type="EMBL" id="MBM6852197.1"/>
    </source>
</evidence>
<dbReference type="PANTHER" id="PTHR43357">
    <property type="entry name" value="INNER MEMBRANE ABC TRANSPORTER PERMEASE PROTEIN YDCV"/>
    <property type="match status" value="1"/>
</dbReference>
<comment type="caution">
    <text evidence="10">The sequence shown here is derived from an EMBL/GenBank/DDBJ whole genome shotgun (WGS) entry which is preliminary data.</text>
</comment>
<feature type="domain" description="ABC transmembrane type-1" evidence="9">
    <location>
        <begin position="62"/>
        <end position="266"/>
    </location>
</feature>
<evidence type="ECO:0000256" key="3">
    <source>
        <dbReference type="ARBA" id="ARBA00022475"/>
    </source>
</evidence>
<evidence type="ECO:0000256" key="8">
    <source>
        <dbReference type="RuleBase" id="RU363032"/>
    </source>
</evidence>
<evidence type="ECO:0000256" key="1">
    <source>
        <dbReference type="ARBA" id="ARBA00004429"/>
    </source>
</evidence>
<evidence type="ECO:0000256" key="2">
    <source>
        <dbReference type="ARBA" id="ARBA00022448"/>
    </source>
</evidence>
<feature type="transmembrane region" description="Helical" evidence="8">
    <location>
        <begin position="140"/>
        <end position="166"/>
    </location>
</feature>
<dbReference type="PROSITE" id="PS50928">
    <property type="entry name" value="ABC_TM1"/>
    <property type="match status" value="2"/>
</dbReference>
<dbReference type="PANTHER" id="PTHR43357:SF3">
    <property type="entry name" value="FE(3+)-TRANSPORT SYSTEM PERMEASE PROTEIN FBPB 2"/>
    <property type="match status" value="1"/>
</dbReference>
<dbReference type="SUPFAM" id="SSF161098">
    <property type="entry name" value="MetI-like"/>
    <property type="match status" value="2"/>
</dbReference>
<feature type="transmembrane region" description="Helical" evidence="8">
    <location>
        <begin position="422"/>
        <end position="442"/>
    </location>
</feature>
<comment type="similarity">
    <text evidence="8">Belongs to the binding-protein-dependent transport system permease family.</text>
</comment>
<keyword evidence="2 8" id="KW-0813">Transport</keyword>
<sequence length="559" mass="60593">MKNSESRISNGVFAILFILVLLPLAAVLFQIVCPGLEISKFSLENISILGDIFTRPLWRKALFNSLALAGGTTVCGLIVAAFLAWVRVKYQFKGAKMLDLAAWALMIIPSFILAQGWVYFASGNGVAKAWLGLDWMSGFVFSYPGLVTVMTLCKWPMAYITIRTALEWEPVRLMHAARMNGASGFQVWRDIQLPLMLPALCSAAMLIFMDTVGDYGLSSTITAVYSYPTLPYTIYSAICTSPARFDMAGVLSLCLMLLIVLAMFIQYKALGAKRFDFLDNGTQQAVPQRLSRGRNVCLSAVVWIFVLISIGIPAVSSLVMSFSSAISLTKFTFTLENYKNILSADSTLLVGIAHSLGLAVIAAVIGLVIAFCCAYVLTYAKTPLKKAIDMTTLVAMAVPGIVLGVGYIFVWNQKWLVPIGLHLYGTPAILVLAVVAAAIPLINRILVAGMAKIPESLLIAAEMQGAGFFTKIKTILLPLLHNSSVSAVLSAFGGSIFNLAITTILYPPNWETLPVWISDSYNDLKFGDAAAATIVSGVCIITIMALLERLLNMRKARKG</sequence>
<feature type="transmembrane region" description="Helical" evidence="8">
    <location>
        <begin position="485"/>
        <end position="506"/>
    </location>
</feature>
<organism evidence="10 11">
    <name type="scientific">Oscillibacter valericigenes</name>
    <dbReference type="NCBI Taxonomy" id="351091"/>
    <lineage>
        <taxon>Bacteria</taxon>
        <taxon>Bacillati</taxon>
        <taxon>Bacillota</taxon>
        <taxon>Clostridia</taxon>
        <taxon>Eubacteriales</taxon>
        <taxon>Oscillospiraceae</taxon>
        <taxon>Oscillibacter</taxon>
    </lineage>
</organism>
<dbReference type="InterPro" id="IPR035906">
    <property type="entry name" value="MetI-like_sf"/>
</dbReference>
<feature type="transmembrane region" description="Helical" evidence="8">
    <location>
        <begin position="296"/>
        <end position="328"/>
    </location>
</feature>
<reference evidence="10 11" key="1">
    <citation type="journal article" date="2021" name="Sci. Rep.">
        <title>The distribution of antibiotic resistance genes in chicken gut microbiota commensals.</title>
        <authorList>
            <person name="Juricova H."/>
            <person name="Matiasovicova J."/>
            <person name="Kubasova T."/>
            <person name="Cejkova D."/>
            <person name="Rychlik I."/>
        </authorList>
    </citation>
    <scope>NUCLEOTIDE SEQUENCE [LARGE SCALE GENOMIC DNA]</scope>
    <source>
        <strain evidence="10 11">An411</strain>
    </source>
</reference>
<dbReference type="CDD" id="cd06261">
    <property type="entry name" value="TM_PBP2"/>
    <property type="match status" value="2"/>
</dbReference>
<comment type="subcellular location">
    <subcellularLocation>
        <location evidence="1">Cell inner membrane</location>
        <topology evidence="1">Multi-pass membrane protein</topology>
    </subcellularLocation>
    <subcellularLocation>
        <location evidence="8">Cell membrane</location>
        <topology evidence="8">Multi-pass membrane protein</topology>
    </subcellularLocation>
</comment>
<dbReference type="EMBL" id="JACSNX010000025">
    <property type="protein sequence ID" value="MBM6852197.1"/>
    <property type="molecule type" value="Genomic_DNA"/>
</dbReference>
<feature type="transmembrane region" description="Helical" evidence="8">
    <location>
        <begin position="247"/>
        <end position="265"/>
    </location>
</feature>
<proteinExistence type="inferred from homology"/>
<keyword evidence="11" id="KW-1185">Reference proteome</keyword>
<keyword evidence="5 8" id="KW-0812">Transmembrane</keyword>
<feature type="transmembrane region" description="Helical" evidence="8">
    <location>
        <begin position="100"/>
        <end position="120"/>
    </location>
</feature>
<evidence type="ECO:0000313" key="11">
    <source>
        <dbReference type="Proteomes" id="UP000719500"/>
    </source>
</evidence>
<keyword evidence="4" id="KW-0997">Cell inner membrane</keyword>